<dbReference type="RefSeq" id="WP_038242074.1">
    <property type="nucleotide sequence ID" value="NZ_BNER01000001.1"/>
</dbReference>
<dbReference type="AlphaFoldDB" id="A0A024Q6P5"/>
<proteinExistence type="predicted"/>
<protein>
    <submittedName>
        <fullName evidence="2">Uncharacterized protein</fullName>
    </submittedName>
</protein>
<comment type="caution">
    <text evidence="2">The sequence shown here is derived from an EMBL/GenBank/DDBJ whole genome shotgun (WGS) entry which is preliminary data.</text>
</comment>
<keyword evidence="1" id="KW-1133">Transmembrane helix</keyword>
<dbReference type="EMBL" id="CCDP010000001">
    <property type="protein sequence ID" value="CDQ38203.1"/>
    <property type="molecule type" value="Genomic_DNA"/>
</dbReference>
<evidence type="ECO:0000313" key="2">
    <source>
        <dbReference type="EMBL" id="CDQ38203.1"/>
    </source>
</evidence>
<keyword evidence="1" id="KW-0812">Transmembrane</keyword>
<name>A0A024Q6P5_9BACI</name>
<evidence type="ECO:0000256" key="1">
    <source>
        <dbReference type="SAM" id="Phobius"/>
    </source>
</evidence>
<organism evidence="2 3">
    <name type="scientific">Virgibacillus massiliensis</name>
    <dbReference type="NCBI Taxonomy" id="1462526"/>
    <lineage>
        <taxon>Bacteria</taxon>
        <taxon>Bacillati</taxon>
        <taxon>Bacillota</taxon>
        <taxon>Bacilli</taxon>
        <taxon>Bacillales</taxon>
        <taxon>Bacillaceae</taxon>
        <taxon>Virgibacillus</taxon>
    </lineage>
</organism>
<keyword evidence="1" id="KW-0472">Membrane</keyword>
<dbReference type="OrthoDB" id="2972109at2"/>
<reference evidence="3" key="2">
    <citation type="submission" date="2014-05" db="EMBL/GenBank/DDBJ databases">
        <title>Draft genome sequence of Virgibacillus massiliensis Vm-5.</title>
        <authorList>
            <person name="Khelaifia S."/>
            <person name="Croce O."/>
            <person name="Lagier J.C."/>
            <person name="Raoult D."/>
        </authorList>
    </citation>
    <scope>NUCLEOTIDE SEQUENCE [LARGE SCALE GENOMIC DNA]</scope>
    <source>
        <strain evidence="3">Vm-5</strain>
    </source>
</reference>
<keyword evidence="3" id="KW-1185">Reference proteome</keyword>
<dbReference type="Proteomes" id="UP000028875">
    <property type="component" value="Unassembled WGS sequence"/>
</dbReference>
<evidence type="ECO:0000313" key="3">
    <source>
        <dbReference type="Proteomes" id="UP000028875"/>
    </source>
</evidence>
<feature type="transmembrane region" description="Helical" evidence="1">
    <location>
        <begin position="7"/>
        <end position="29"/>
    </location>
</feature>
<sequence length="131" mass="14272" precursor="true">MRETKSSIFKLLIVISFTFGVFFLMPNFVKETHAEVAPCAVYGIHQMYPKNTATVKYEGTNINAITLGTMAKCVCGASIVYNGRPYSGGALGTYVTDPTPDFGAGGHFTYVASEENVMYSSSSHLPGYRFN</sequence>
<gene>
    <name evidence="2" type="ORF">BN990_00470</name>
</gene>
<accession>A0A024Q6P5</accession>
<reference evidence="2 3" key="1">
    <citation type="submission" date="2014-03" db="EMBL/GenBank/DDBJ databases">
        <authorList>
            <person name="Urmite Genomes U."/>
        </authorList>
    </citation>
    <scope>NUCLEOTIDE SEQUENCE [LARGE SCALE GENOMIC DNA]</scope>
    <source>
        <strain evidence="2 3">Vm-5</strain>
    </source>
</reference>